<keyword evidence="1" id="KW-0732">Signal</keyword>
<accession>A0A9Y2F548</accession>
<sequence length="149" mass="16412">MIFYKDLTMKKFFLASLFILAAPAAASGHSELGLEKRQPDTAMNVTSVVLGQEVTSISAEGDMEGYGKVYATYHLTYDPQRTSGTVDGQGRGFTADGFASGRFQGFWQLVDGVVVMRNVVKITDDTMNLDVIRFNPLSRDLIVQAYILK</sequence>
<dbReference type="RefSeq" id="WP_285975965.1">
    <property type="nucleotide sequence ID" value="NZ_CP127221.1"/>
</dbReference>
<evidence type="ECO:0000256" key="1">
    <source>
        <dbReference type="SAM" id="SignalP"/>
    </source>
</evidence>
<feature type="chain" id="PRO_5040818389" description="Lipocalin-like domain-containing protein" evidence="1">
    <location>
        <begin position="22"/>
        <end position="149"/>
    </location>
</feature>
<name>A0A9Y2F548_9SPHN</name>
<dbReference type="Proteomes" id="UP001231445">
    <property type="component" value="Chromosome"/>
</dbReference>
<evidence type="ECO:0008006" key="4">
    <source>
        <dbReference type="Google" id="ProtNLM"/>
    </source>
</evidence>
<proteinExistence type="predicted"/>
<dbReference type="EMBL" id="CP127221">
    <property type="protein sequence ID" value="WIW95650.1"/>
    <property type="molecule type" value="Genomic_DNA"/>
</dbReference>
<keyword evidence="3" id="KW-1185">Reference proteome</keyword>
<evidence type="ECO:0000313" key="2">
    <source>
        <dbReference type="EMBL" id="WIW95650.1"/>
    </source>
</evidence>
<evidence type="ECO:0000313" key="3">
    <source>
        <dbReference type="Proteomes" id="UP001231445"/>
    </source>
</evidence>
<dbReference type="AlphaFoldDB" id="A0A9Y2F548"/>
<organism evidence="2 3">
    <name type="scientific">Altererythrobacter rubellus</name>
    <dbReference type="NCBI Taxonomy" id="2173831"/>
    <lineage>
        <taxon>Bacteria</taxon>
        <taxon>Pseudomonadati</taxon>
        <taxon>Pseudomonadota</taxon>
        <taxon>Alphaproteobacteria</taxon>
        <taxon>Sphingomonadales</taxon>
        <taxon>Erythrobacteraceae</taxon>
        <taxon>Altererythrobacter</taxon>
    </lineage>
</organism>
<gene>
    <name evidence="2" type="ORF">QQX03_00640</name>
</gene>
<reference evidence="2 3" key="1">
    <citation type="submission" date="2023-06" db="EMBL/GenBank/DDBJ databases">
        <title>Altererythrobacter rubellus NBRC 112769 genome.</title>
        <authorList>
            <person name="Zhang K."/>
        </authorList>
    </citation>
    <scope>NUCLEOTIDE SEQUENCE [LARGE SCALE GENOMIC DNA]</scope>
    <source>
        <strain evidence="2 3">NBRC 112769</strain>
    </source>
</reference>
<feature type="signal peptide" evidence="1">
    <location>
        <begin position="1"/>
        <end position="21"/>
    </location>
</feature>
<protein>
    <recommendedName>
        <fullName evidence="4">Lipocalin-like domain-containing protein</fullName>
    </recommendedName>
</protein>
<dbReference type="KEGG" id="arue:QQX03_00640"/>